<dbReference type="AlphaFoldDB" id="A0A5J9WBM0"/>
<keyword evidence="2" id="KW-0433">Leucine-rich repeat</keyword>
<evidence type="ECO:0000256" key="5">
    <source>
        <dbReference type="ARBA" id="ARBA00022737"/>
    </source>
</evidence>
<keyword evidence="4 10" id="KW-0732">Signal</keyword>
<dbReference type="PANTHER" id="PTHR47986:SF32">
    <property type="entry name" value="LEUCINE-RICH REPEAT-CONTAINING N-TERMINAL PLANT-TYPE DOMAIN-CONTAINING PROTEIN"/>
    <property type="match status" value="1"/>
</dbReference>
<dbReference type="Gene3D" id="3.80.10.10">
    <property type="entry name" value="Ribonuclease Inhibitor"/>
    <property type="match status" value="1"/>
</dbReference>
<evidence type="ECO:0000256" key="2">
    <source>
        <dbReference type="ARBA" id="ARBA00022614"/>
    </source>
</evidence>
<comment type="caution">
    <text evidence="11">The sequence shown here is derived from an EMBL/GenBank/DDBJ whole genome shotgun (WGS) entry which is preliminary data.</text>
</comment>
<protein>
    <recommendedName>
        <fullName evidence="13">Leucine-rich repeat-containing N-terminal plant-type domain-containing protein</fullName>
    </recommendedName>
</protein>
<dbReference type="Proteomes" id="UP000324897">
    <property type="component" value="Chromosome 5"/>
</dbReference>
<evidence type="ECO:0000256" key="9">
    <source>
        <dbReference type="ARBA" id="ARBA00023180"/>
    </source>
</evidence>
<evidence type="ECO:0000313" key="12">
    <source>
        <dbReference type="Proteomes" id="UP000324897"/>
    </source>
</evidence>
<keyword evidence="3" id="KW-0812">Transmembrane</keyword>
<dbReference type="InterPro" id="IPR052422">
    <property type="entry name" value="Auxin_Ser/Thr_Kinase"/>
</dbReference>
<keyword evidence="8" id="KW-0675">Receptor</keyword>
<evidence type="ECO:0000256" key="3">
    <source>
        <dbReference type="ARBA" id="ARBA00022692"/>
    </source>
</evidence>
<dbReference type="GO" id="GO:0016020">
    <property type="term" value="C:membrane"/>
    <property type="evidence" value="ECO:0007669"/>
    <property type="project" value="UniProtKB-SubCell"/>
</dbReference>
<dbReference type="Gramene" id="TVU45578">
    <property type="protein sequence ID" value="TVU45578"/>
    <property type="gene ID" value="EJB05_05068"/>
</dbReference>
<dbReference type="EMBL" id="RWGY01000004">
    <property type="protein sequence ID" value="TVU45578.1"/>
    <property type="molecule type" value="Genomic_DNA"/>
</dbReference>
<dbReference type="Pfam" id="PF13516">
    <property type="entry name" value="LRR_6"/>
    <property type="match status" value="1"/>
</dbReference>
<evidence type="ECO:0000256" key="6">
    <source>
        <dbReference type="ARBA" id="ARBA00022989"/>
    </source>
</evidence>
<dbReference type="OrthoDB" id="2090628at2759"/>
<keyword evidence="12" id="KW-1185">Reference proteome</keyword>
<dbReference type="InterPro" id="IPR032675">
    <property type="entry name" value="LRR_dom_sf"/>
</dbReference>
<dbReference type="Pfam" id="PF00560">
    <property type="entry name" value="LRR_1"/>
    <property type="match status" value="3"/>
</dbReference>
<organism evidence="11 12">
    <name type="scientific">Eragrostis curvula</name>
    <name type="common">weeping love grass</name>
    <dbReference type="NCBI Taxonomy" id="38414"/>
    <lineage>
        <taxon>Eukaryota</taxon>
        <taxon>Viridiplantae</taxon>
        <taxon>Streptophyta</taxon>
        <taxon>Embryophyta</taxon>
        <taxon>Tracheophyta</taxon>
        <taxon>Spermatophyta</taxon>
        <taxon>Magnoliopsida</taxon>
        <taxon>Liliopsida</taxon>
        <taxon>Poales</taxon>
        <taxon>Poaceae</taxon>
        <taxon>PACMAD clade</taxon>
        <taxon>Chloridoideae</taxon>
        <taxon>Eragrostideae</taxon>
        <taxon>Eragrostidinae</taxon>
        <taxon>Eragrostis</taxon>
    </lineage>
</organism>
<dbReference type="InterPro" id="IPR001611">
    <property type="entry name" value="Leu-rich_rpt"/>
</dbReference>
<proteinExistence type="predicted"/>
<feature type="non-terminal residue" evidence="11">
    <location>
        <position position="1"/>
    </location>
</feature>
<evidence type="ECO:0000256" key="1">
    <source>
        <dbReference type="ARBA" id="ARBA00004167"/>
    </source>
</evidence>
<evidence type="ECO:0000256" key="8">
    <source>
        <dbReference type="ARBA" id="ARBA00023170"/>
    </source>
</evidence>
<sequence length="297" mass="32086">MRSLAGVLLLLAVAVAGAAASTDDFDERVMQEVAASLGPAGLAPLHLSNDTSPCETWAGVSCDTNCRVVAISAPGAGFNGTLPREARKLPTLQYLDVRDNKIIGPVPVAPFPELRRLHIDNNNFSSFPPGFLFFFPALEVVTMNNNNQSQPWMLRAAAPYLPNLRVLQASNASITRTLSLFLRNSSGFPKLAQVSLADNKLTGPVPAGFVSQTLRYLDLSNNMLTGFIEFLTNFVNIKGVRLDGNSFTGRLPDFNKLQKLRYLSVAQNQFTGYVPASLGELAGLKAVYLAGVRTKLT</sequence>
<accession>A0A5J9WBM0</accession>
<keyword evidence="5" id="KW-0677">Repeat</keyword>
<evidence type="ECO:0000256" key="10">
    <source>
        <dbReference type="SAM" id="SignalP"/>
    </source>
</evidence>
<reference evidence="11 12" key="1">
    <citation type="journal article" date="2019" name="Sci. Rep.">
        <title>A high-quality genome of Eragrostis curvula grass provides insights into Poaceae evolution and supports new strategies to enhance forage quality.</title>
        <authorList>
            <person name="Carballo J."/>
            <person name="Santos B.A.C.M."/>
            <person name="Zappacosta D."/>
            <person name="Garbus I."/>
            <person name="Selva J.P."/>
            <person name="Gallo C.A."/>
            <person name="Diaz A."/>
            <person name="Albertini E."/>
            <person name="Caccamo M."/>
            <person name="Echenique V."/>
        </authorList>
    </citation>
    <scope>NUCLEOTIDE SEQUENCE [LARGE SCALE GENOMIC DNA]</scope>
    <source>
        <strain evidence="12">cv. Victoria</strain>
        <tissue evidence="11">Leaf</tissue>
    </source>
</reference>
<keyword evidence="6" id="KW-1133">Transmembrane helix</keyword>
<evidence type="ECO:0000256" key="4">
    <source>
        <dbReference type="ARBA" id="ARBA00022729"/>
    </source>
</evidence>
<keyword evidence="9" id="KW-0325">Glycoprotein</keyword>
<name>A0A5J9WBM0_9POAL</name>
<feature type="chain" id="PRO_5023937332" description="Leucine-rich repeat-containing N-terminal plant-type domain-containing protein" evidence="10">
    <location>
        <begin position="21"/>
        <end position="297"/>
    </location>
</feature>
<evidence type="ECO:0000313" key="11">
    <source>
        <dbReference type="EMBL" id="TVU45578.1"/>
    </source>
</evidence>
<gene>
    <name evidence="11" type="ORF">EJB05_05068</name>
</gene>
<evidence type="ECO:0008006" key="13">
    <source>
        <dbReference type="Google" id="ProtNLM"/>
    </source>
</evidence>
<comment type="subcellular location">
    <subcellularLocation>
        <location evidence="1">Membrane</location>
        <topology evidence="1">Single-pass membrane protein</topology>
    </subcellularLocation>
</comment>
<evidence type="ECO:0000256" key="7">
    <source>
        <dbReference type="ARBA" id="ARBA00023136"/>
    </source>
</evidence>
<dbReference type="PANTHER" id="PTHR47986">
    <property type="entry name" value="OSJNBA0070M12.3 PROTEIN"/>
    <property type="match status" value="1"/>
</dbReference>
<keyword evidence="7" id="KW-0472">Membrane</keyword>
<dbReference type="SUPFAM" id="SSF52058">
    <property type="entry name" value="L domain-like"/>
    <property type="match status" value="1"/>
</dbReference>
<feature type="signal peptide" evidence="10">
    <location>
        <begin position="1"/>
        <end position="20"/>
    </location>
</feature>